<dbReference type="InterPro" id="IPR000719">
    <property type="entry name" value="Prot_kinase_dom"/>
</dbReference>
<feature type="domain" description="Protein kinase" evidence="1">
    <location>
        <begin position="1"/>
        <end position="132"/>
    </location>
</feature>
<dbReference type="SUPFAM" id="SSF56112">
    <property type="entry name" value="Protein kinase-like (PK-like)"/>
    <property type="match status" value="1"/>
</dbReference>
<dbReference type="PROSITE" id="PS50011">
    <property type="entry name" value="PROTEIN_KINASE_DOM"/>
    <property type="match status" value="1"/>
</dbReference>
<dbReference type="GO" id="GO:0007165">
    <property type="term" value="P:signal transduction"/>
    <property type="evidence" value="ECO:0007669"/>
    <property type="project" value="TreeGrafter"/>
</dbReference>
<evidence type="ECO:0000259" key="1">
    <source>
        <dbReference type="PROSITE" id="PS50011"/>
    </source>
</evidence>
<gene>
    <name evidence="2" type="ORF">PINE0816_LOCUS13731</name>
</gene>
<reference evidence="2" key="1">
    <citation type="submission" date="2021-01" db="EMBL/GenBank/DDBJ databases">
        <authorList>
            <person name="Corre E."/>
            <person name="Pelletier E."/>
            <person name="Niang G."/>
            <person name="Scheremetjew M."/>
            <person name="Finn R."/>
            <person name="Kale V."/>
            <person name="Holt S."/>
            <person name="Cochrane G."/>
            <person name="Meng A."/>
            <person name="Brown T."/>
            <person name="Cohen L."/>
        </authorList>
    </citation>
    <scope>NUCLEOTIDE SEQUENCE</scope>
    <source>
        <strain evidence="2">CCAP1064/1</strain>
    </source>
</reference>
<dbReference type="InterPro" id="IPR050167">
    <property type="entry name" value="Ser_Thr_protein_kinase"/>
</dbReference>
<dbReference type="AlphaFoldDB" id="A0A7S0GG37"/>
<dbReference type="Gene3D" id="1.10.510.10">
    <property type="entry name" value="Transferase(Phosphotransferase) domain 1"/>
    <property type="match status" value="1"/>
</dbReference>
<evidence type="ECO:0000313" key="2">
    <source>
        <dbReference type="EMBL" id="CAD8417596.1"/>
    </source>
</evidence>
<dbReference type="InterPro" id="IPR001245">
    <property type="entry name" value="Ser-Thr/Tyr_kinase_cat_dom"/>
</dbReference>
<dbReference type="Pfam" id="PF07714">
    <property type="entry name" value="PK_Tyr_Ser-Thr"/>
    <property type="match status" value="1"/>
</dbReference>
<name>A0A7S0GG37_9STRA</name>
<organism evidence="2">
    <name type="scientific">Proboscia inermis</name>
    <dbReference type="NCBI Taxonomy" id="420281"/>
    <lineage>
        <taxon>Eukaryota</taxon>
        <taxon>Sar</taxon>
        <taxon>Stramenopiles</taxon>
        <taxon>Ochrophyta</taxon>
        <taxon>Bacillariophyta</taxon>
        <taxon>Coscinodiscophyceae</taxon>
        <taxon>Rhizosoleniophycidae</taxon>
        <taxon>Rhizosoleniales</taxon>
        <taxon>Rhizosoleniaceae</taxon>
        <taxon>Proboscia</taxon>
    </lineage>
</organism>
<dbReference type="GO" id="GO:0005737">
    <property type="term" value="C:cytoplasm"/>
    <property type="evidence" value="ECO:0007669"/>
    <property type="project" value="TreeGrafter"/>
</dbReference>
<dbReference type="GO" id="GO:0005524">
    <property type="term" value="F:ATP binding"/>
    <property type="evidence" value="ECO:0007669"/>
    <property type="project" value="InterPro"/>
</dbReference>
<dbReference type="PANTHER" id="PTHR23257:SF958">
    <property type="entry name" value="SERINE_THREONINE-PROTEIN KINASE WNK4"/>
    <property type="match status" value="1"/>
</dbReference>
<dbReference type="InterPro" id="IPR011009">
    <property type="entry name" value="Kinase-like_dom_sf"/>
</dbReference>
<protein>
    <recommendedName>
        <fullName evidence="1">Protein kinase domain-containing protein</fullName>
    </recommendedName>
</protein>
<accession>A0A7S0GG37</accession>
<dbReference type="EMBL" id="HBEL01029531">
    <property type="protein sequence ID" value="CAD8417596.1"/>
    <property type="molecule type" value="Transcribed_RNA"/>
</dbReference>
<sequence>MKGRVKIFDFGLSRELDEDDSDKDGTYKLTGCVGSLRYMAPEIALNQSYNNKIDNYAYSMVLWEMLALVQPFENFDVKMHYERVVKGDYRPEIADYLSPVLKKTLKCCWSPQSNDRLTFAELVIALSGEINMPKRGKGLP</sequence>
<dbReference type="GO" id="GO:0004672">
    <property type="term" value="F:protein kinase activity"/>
    <property type="evidence" value="ECO:0007669"/>
    <property type="project" value="InterPro"/>
</dbReference>
<proteinExistence type="predicted"/>
<dbReference type="PANTHER" id="PTHR23257">
    <property type="entry name" value="SERINE-THREONINE PROTEIN KINASE"/>
    <property type="match status" value="1"/>
</dbReference>